<keyword evidence="3" id="KW-1185">Reference proteome</keyword>
<evidence type="ECO:0000313" key="2">
    <source>
        <dbReference type="EMBL" id="OKH21602.1"/>
    </source>
</evidence>
<feature type="transmembrane region" description="Helical" evidence="1">
    <location>
        <begin position="12"/>
        <end position="33"/>
    </location>
</feature>
<organism evidence="2 3">
    <name type="scientific">Hydrococcus rivularis NIES-593</name>
    <dbReference type="NCBI Taxonomy" id="1921803"/>
    <lineage>
        <taxon>Bacteria</taxon>
        <taxon>Bacillati</taxon>
        <taxon>Cyanobacteriota</taxon>
        <taxon>Cyanophyceae</taxon>
        <taxon>Pleurocapsales</taxon>
        <taxon>Hydrococcaceae</taxon>
        <taxon>Hydrococcus</taxon>
    </lineage>
</organism>
<dbReference type="STRING" id="1921803.NIES593_15410"/>
<dbReference type="OrthoDB" id="574468at2"/>
<comment type="caution">
    <text evidence="2">The sequence shown here is derived from an EMBL/GenBank/DDBJ whole genome shotgun (WGS) entry which is preliminary data.</text>
</comment>
<evidence type="ECO:0000313" key="3">
    <source>
        <dbReference type="Proteomes" id="UP000186868"/>
    </source>
</evidence>
<keyword evidence="1" id="KW-0472">Membrane</keyword>
<sequence>MIRSFRKYHRFIAIAVFAPLILTVITGMGYIIFDEWLGQEEIGGFLLRLHTLDILGLESIYPILNGLGLAGLIVTGLSMTGLFKKRSQPKSTGDR</sequence>
<evidence type="ECO:0000256" key="1">
    <source>
        <dbReference type="SAM" id="Phobius"/>
    </source>
</evidence>
<dbReference type="RefSeq" id="WP_073600429.1">
    <property type="nucleotide sequence ID" value="NZ_MRCB01000019.1"/>
</dbReference>
<proteinExistence type="predicted"/>
<accession>A0A1U7HDC8</accession>
<keyword evidence="1" id="KW-0812">Transmembrane</keyword>
<dbReference type="Proteomes" id="UP000186868">
    <property type="component" value="Unassembled WGS sequence"/>
</dbReference>
<reference evidence="2 3" key="1">
    <citation type="submission" date="2016-11" db="EMBL/GenBank/DDBJ databases">
        <title>Draft Genome Sequences of Nine Cyanobacterial Strains from Diverse Habitats.</title>
        <authorList>
            <person name="Zhu T."/>
            <person name="Hou S."/>
            <person name="Lu X."/>
            <person name="Hess W.R."/>
        </authorList>
    </citation>
    <scope>NUCLEOTIDE SEQUENCE [LARGE SCALE GENOMIC DNA]</scope>
    <source>
        <strain evidence="2 3">NIES-593</strain>
    </source>
</reference>
<feature type="transmembrane region" description="Helical" evidence="1">
    <location>
        <begin position="60"/>
        <end position="83"/>
    </location>
</feature>
<keyword evidence="1" id="KW-1133">Transmembrane helix</keyword>
<dbReference type="AlphaFoldDB" id="A0A1U7HDC8"/>
<gene>
    <name evidence="2" type="ORF">NIES593_15410</name>
</gene>
<protein>
    <submittedName>
        <fullName evidence="2">Peptidase</fullName>
    </submittedName>
</protein>
<dbReference type="EMBL" id="MRCB01000019">
    <property type="protein sequence ID" value="OKH21602.1"/>
    <property type="molecule type" value="Genomic_DNA"/>
</dbReference>
<name>A0A1U7HDC8_9CYAN</name>